<dbReference type="CDD" id="cd00056">
    <property type="entry name" value="ENDO3c"/>
    <property type="match status" value="1"/>
</dbReference>
<name>A0ABS9QCQ7_9HYPH</name>
<evidence type="ECO:0000313" key="6">
    <source>
        <dbReference type="EMBL" id="MCG7504591.1"/>
    </source>
</evidence>
<keyword evidence="4" id="KW-0234">DNA repair</keyword>
<dbReference type="PANTHER" id="PTHR43003">
    <property type="entry name" value="DNA-3-METHYLADENINE GLYCOSYLASE"/>
    <property type="match status" value="1"/>
</dbReference>
<dbReference type="SUPFAM" id="SSF48150">
    <property type="entry name" value="DNA-glycosylase"/>
    <property type="match status" value="1"/>
</dbReference>
<dbReference type="EMBL" id="JAKREW010000003">
    <property type="protein sequence ID" value="MCG7504591.1"/>
    <property type="molecule type" value="Genomic_DNA"/>
</dbReference>
<reference evidence="6 7" key="1">
    <citation type="submission" date="2022-02" db="EMBL/GenBank/DDBJ databases">
        <title>Draft genome sequence of Mezorhizobium retamae strain IRAMC:0171 isolated from Retama raetam nodules.</title>
        <authorList>
            <person name="Bengaied R."/>
            <person name="Sbissi I."/>
            <person name="Huber K."/>
            <person name="Ghodbane F."/>
            <person name="Nouioui I."/>
            <person name="Tarhouni M."/>
            <person name="Gtari M."/>
        </authorList>
    </citation>
    <scope>NUCLEOTIDE SEQUENCE [LARGE SCALE GENOMIC DNA]</scope>
    <source>
        <strain evidence="6 7">IRAMC:0171</strain>
    </source>
</reference>
<evidence type="ECO:0000256" key="4">
    <source>
        <dbReference type="ARBA" id="ARBA00023204"/>
    </source>
</evidence>
<dbReference type="RefSeq" id="WP_239362805.1">
    <property type="nucleotide sequence ID" value="NZ_JAKREW010000003.1"/>
</dbReference>
<evidence type="ECO:0000256" key="2">
    <source>
        <dbReference type="ARBA" id="ARBA00012000"/>
    </source>
</evidence>
<protein>
    <recommendedName>
        <fullName evidence="2">DNA-3-methyladenine glycosylase II</fullName>
        <ecNumber evidence="2">3.2.2.21</ecNumber>
    </recommendedName>
</protein>
<evidence type="ECO:0000259" key="5">
    <source>
        <dbReference type="SMART" id="SM00478"/>
    </source>
</evidence>
<keyword evidence="3" id="KW-0227">DNA damage</keyword>
<feature type="domain" description="HhH-GPD" evidence="5">
    <location>
        <begin position="51"/>
        <end position="203"/>
    </location>
</feature>
<proteinExistence type="predicted"/>
<comment type="caution">
    <text evidence="6">The sequence shown here is derived from an EMBL/GenBank/DDBJ whole genome shotgun (WGS) entry which is preliminary data.</text>
</comment>
<evidence type="ECO:0000256" key="3">
    <source>
        <dbReference type="ARBA" id="ARBA00022763"/>
    </source>
</evidence>
<dbReference type="EC" id="3.2.2.21" evidence="2"/>
<keyword evidence="7" id="KW-1185">Reference proteome</keyword>
<dbReference type="InterPro" id="IPR003265">
    <property type="entry name" value="HhH-GPD_domain"/>
</dbReference>
<dbReference type="InterPro" id="IPR051912">
    <property type="entry name" value="Alkylbase_DNA_Glycosylase/TA"/>
</dbReference>
<dbReference type="PANTHER" id="PTHR43003:SF13">
    <property type="entry name" value="DNA-3-METHYLADENINE GLYCOSYLASE 2"/>
    <property type="match status" value="1"/>
</dbReference>
<dbReference type="Gene3D" id="1.10.1670.40">
    <property type="match status" value="1"/>
</dbReference>
<sequence length="213" mass="22812">MQRITSLNDIAAGLDALCDIDPRLETVRAFARDVPLRLSEPGFASLASIIVSQQVSRASADAIFGRLIKLLDPLTPEAILGAGEDVFREAGLSRPKQRGLLAVAGAVADGLDLHHLCSMDADEAIAELTAVPGIGPWTAECYLLFAAGHPDVFPARDVALQSAVGHALSIDPRPAEKKLILLAESWAPWRGVAARLFWSYYRELKGRDAAPPV</sequence>
<dbReference type="Gene3D" id="1.10.340.30">
    <property type="entry name" value="Hypothetical protein, domain 2"/>
    <property type="match status" value="1"/>
</dbReference>
<evidence type="ECO:0000313" key="7">
    <source>
        <dbReference type="Proteomes" id="UP001201701"/>
    </source>
</evidence>
<dbReference type="Pfam" id="PF00730">
    <property type="entry name" value="HhH-GPD"/>
    <property type="match status" value="1"/>
</dbReference>
<accession>A0ABS9QCQ7</accession>
<dbReference type="InterPro" id="IPR011257">
    <property type="entry name" value="DNA_glycosylase"/>
</dbReference>
<dbReference type="Proteomes" id="UP001201701">
    <property type="component" value="Unassembled WGS sequence"/>
</dbReference>
<gene>
    <name evidence="6" type="ORF">L4923_06100</name>
</gene>
<organism evidence="6 7">
    <name type="scientific">Mesorhizobium retamae</name>
    <dbReference type="NCBI Taxonomy" id="2912854"/>
    <lineage>
        <taxon>Bacteria</taxon>
        <taxon>Pseudomonadati</taxon>
        <taxon>Pseudomonadota</taxon>
        <taxon>Alphaproteobacteria</taxon>
        <taxon>Hyphomicrobiales</taxon>
        <taxon>Phyllobacteriaceae</taxon>
        <taxon>Mesorhizobium</taxon>
    </lineage>
</organism>
<comment type="catalytic activity">
    <reaction evidence="1">
        <text>Hydrolysis of alkylated DNA, releasing 3-methyladenine, 3-methylguanine, 7-methylguanine and 7-methyladenine.</text>
        <dbReference type="EC" id="3.2.2.21"/>
    </reaction>
</comment>
<dbReference type="SMART" id="SM00478">
    <property type="entry name" value="ENDO3c"/>
    <property type="match status" value="1"/>
</dbReference>
<evidence type="ECO:0000256" key="1">
    <source>
        <dbReference type="ARBA" id="ARBA00000086"/>
    </source>
</evidence>